<evidence type="ECO:0000313" key="2">
    <source>
        <dbReference type="EMBL" id="QGZ92589.1"/>
    </source>
</evidence>
<evidence type="ECO:0000313" key="3">
    <source>
        <dbReference type="Proteomes" id="UP000438345"/>
    </source>
</evidence>
<protein>
    <submittedName>
        <fullName evidence="2">DUF4351 domain-containing protein</fullName>
    </submittedName>
</protein>
<dbReference type="RefSeq" id="WP_158202319.1">
    <property type="nucleotide sequence ID" value="NZ_CP046973.1"/>
</dbReference>
<dbReference type="Pfam" id="PF14261">
    <property type="entry name" value="DUF4351"/>
    <property type="match status" value="1"/>
</dbReference>
<dbReference type="AlphaFoldDB" id="A0A857DBQ4"/>
<evidence type="ECO:0000259" key="1">
    <source>
        <dbReference type="Pfam" id="PF14261"/>
    </source>
</evidence>
<dbReference type="Proteomes" id="UP000438345">
    <property type="component" value="Chromosome"/>
</dbReference>
<proteinExistence type="predicted"/>
<organism evidence="2 3">
    <name type="scientific">Microcystis aeruginosa FD4</name>
    <dbReference type="NCBI Taxonomy" id="2686288"/>
    <lineage>
        <taxon>Bacteria</taxon>
        <taxon>Bacillati</taxon>
        <taxon>Cyanobacteriota</taxon>
        <taxon>Cyanophyceae</taxon>
        <taxon>Oscillatoriophycideae</taxon>
        <taxon>Chroococcales</taxon>
        <taxon>Microcystaceae</taxon>
        <taxon>Microcystis</taxon>
    </lineage>
</organism>
<reference evidence="2 3" key="1">
    <citation type="submission" date="2019-12" db="EMBL/GenBank/DDBJ databases">
        <title>Complete genome sequence of Microcystis aeruginosa strain FD4.</title>
        <authorList>
            <person name="Urakawa H."/>
        </authorList>
    </citation>
    <scope>NUCLEOTIDE SEQUENCE [LARGE SCALE GENOMIC DNA]</scope>
    <source>
        <strain evidence="2 3">FD4</strain>
    </source>
</reference>
<name>A0A857DBQ4_MICAE</name>
<dbReference type="PANTHER" id="PTHR35586:SF1">
    <property type="entry name" value="SLL1691 PROTEIN"/>
    <property type="match status" value="1"/>
</dbReference>
<accession>A0A857DBQ4</accession>
<feature type="domain" description="DUF4351" evidence="1">
    <location>
        <begin position="256"/>
        <end position="314"/>
    </location>
</feature>
<gene>
    <name evidence="2" type="ORF">GQR42_27005</name>
</gene>
<sequence>MNTETNTSFDSPWKDIVETYLPEFFAFFFPNAYTAIDWERGFDFLDQELRQVVRDAELGKRFVDKLVKVYLKDGEETWILIHLEIQSQYESQFAERIYVYHYRIFDKYRRRVASFIVLGDENSNWRPSEFGYEIFGCQVNFSFPVVKLLDLGQDWEALVNNRNPFATVVMAHLKAHQTRNNRQERLEWKLSLTRRLYQQGYQRQDVINLFRFIDWLMSLPKNLEQEFWREIRQWEEETRMPYITSVERLGIEQGIEQGMQREGANLVLRLLNRRFGQVTTSVEKQVRQLSVEQLEDLGEALLDFENEADLLHWLSQNHD</sequence>
<dbReference type="InterPro" id="IPR025587">
    <property type="entry name" value="DUF4351"/>
</dbReference>
<dbReference type="EMBL" id="CP046973">
    <property type="protein sequence ID" value="QGZ92589.1"/>
    <property type="molecule type" value="Genomic_DNA"/>
</dbReference>
<dbReference type="PANTHER" id="PTHR35586">
    <property type="entry name" value="SLL1691 PROTEIN"/>
    <property type="match status" value="1"/>
</dbReference>